<dbReference type="SUPFAM" id="SSF46785">
    <property type="entry name" value="Winged helix' DNA-binding domain"/>
    <property type="match status" value="1"/>
</dbReference>
<protein>
    <submittedName>
        <fullName evidence="1">Uncharacterized protein</fullName>
    </submittedName>
</protein>
<organism evidence="1 2">
    <name type="scientific">Blautia faecis</name>
    <dbReference type="NCBI Taxonomy" id="871665"/>
    <lineage>
        <taxon>Bacteria</taxon>
        <taxon>Bacillati</taxon>
        <taxon>Bacillota</taxon>
        <taxon>Clostridia</taxon>
        <taxon>Lachnospirales</taxon>
        <taxon>Lachnospiraceae</taxon>
        <taxon>Blautia</taxon>
    </lineage>
</organism>
<gene>
    <name evidence="1" type="ORF">G5B17_13390</name>
</gene>
<comment type="caution">
    <text evidence="1">The sequence shown here is derived from an EMBL/GenBank/DDBJ whole genome shotgun (WGS) entry which is preliminary data.</text>
</comment>
<evidence type="ECO:0000313" key="1">
    <source>
        <dbReference type="EMBL" id="NSG86376.1"/>
    </source>
</evidence>
<dbReference type="InterPro" id="IPR036390">
    <property type="entry name" value="WH_DNA-bd_sf"/>
</dbReference>
<dbReference type="InterPro" id="IPR036388">
    <property type="entry name" value="WH-like_DNA-bd_sf"/>
</dbReference>
<proteinExistence type="predicted"/>
<accession>A0ABX2H8W5</accession>
<dbReference type="Gene3D" id="1.10.10.10">
    <property type="entry name" value="Winged helix-like DNA-binding domain superfamily/Winged helix DNA-binding domain"/>
    <property type="match status" value="1"/>
</dbReference>
<name>A0ABX2H8W5_9FIRM</name>
<reference evidence="1 2" key="1">
    <citation type="journal article" date="2020" name="Cell Host Microbe">
        <title>Functional and Genomic Variation between Human-Derived Isolates of Lachnospiraceae Reveals Inter- and Intra-Species Diversity.</title>
        <authorList>
            <person name="Sorbara M.T."/>
            <person name="Littmann E.R."/>
            <person name="Fontana E."/>
            <person name="Moody T.U."/>
            <person name="Kohout C.E."/>
            <person name="Gjonbalaj M."/>
            <person name="Eaton V."/>
            <person name="Seok R."/>
            <person name="Leiner I.M."/>
            <person name="Pamer E.G."/>
        </authorList>
    </citation>
    <scope>NUCLEOTIDE SEQUENCE [LARGE SCALE GENOMIC DNA]</scope>
    <source>
        <strain evidence="1 2">MSK.17.74</strain>
    </source>
</reference>
<dbReference type="RefSeq" id="WP_173770039.1">
    <property type="nucleotide sequence ID" value="NZ_JAAITS010000039.1"/>
</dbReference>
<keyword evidence="2" id="KW-1185">Reference proteome</keyword>
<sequence>MELSRSDFQILNVLKEHQCTNYQESMTLQEIIPELPFSRVTAYKRLKNLCDMGYTAKGCQAEPLPVK</sequence>
<evidence type="ECO:0000313" key="2">
    <source>
        <dbReference type="Proteomes" id="UP001644719"/>
    </source>
</evidence>
<dbReference type="EMBL" id="JAAITS010000039">
    <property type="protein sequence ID" value="NSG86376.1"/>
    <property type="molecule type" value="Genomic_DNA"/>
</dbReference>
<dbReference type="Proteomes" id="UP001644719">
    <property type="component" value="Unassembled WGS sequence"/>
</dbReference>